<dbReference type="Pfam" id="PF17871">
    <property type="entry name" value="AAA_lid_9"/>
    <property type="match status" value="1"/>
</dbReference>
<comment type="caution">
    <text evidence="10">The sequence shown here is derived from an EMBL/GenBank/DDBJ whole genome shotgun (WGS) entry which is preliminary data.</text>
</comment>
<dbReference type="InterPro" id="IPR018368">
    <property type="entry name" value="ClpA/B_CS1"/>
</dbReference>
<gene>
    <name evidence="10" type="ORF">HNQ40_003292</name>
</gene>
<feature type="domain" description="UVR" evidence="8">
    <location>
        <begin position="434"/>
        <end position="469"/>
    </location>
</feature>
<organism evidence="10 11">
    <name type="scientific">Algisphaera agarilytica</name>
    <dbReference type="NCBI Taxonomy" id="1385975"/>
    <lineage>
        <taxon>Bacteria</taxon>
        <taxon>Pseudomonadati</taxon>
        <taxon>Planctomycetota</taxon>
        <taxon>Phycisphaerae</taxon>
        <taxon>Phycisphaerales</taxon>
        <taxon>Phycisphaeraceae</taxon>
        <taxon>Algisphaera</taxon>
    </lineage>
</organism>
<keyword evidence="3 10" id="KW-0067">ATP-binding</keyword>
<dbReference type="Gene3D" id="1.10.1780.10">
    <property type="entry name" value="Clp, N-terminal domain"/>
    <property type="match status" value="1"/>
</dbReference>
<dbReference type="SUPFAM" id="SSF81923">
    <property type="entry name" value="Double Clp-N motif"/>
    <property type="match status" value="1"/>
</dbReference>
<dbReference type="PANTHER" id="PTHR11638">
    <property type="entry name" value="ATP-DEPENDENT CLP PROTEASE"/>
    <property type="match status" value="1"/>
</dbReference>
<dbReference type="InterPro" id="IPR027417">
    <property type="entry name" value="P-loop_NTPase"/>
</dbReference>
<evidence type="ECO:0000313" key="11">
    <source>
        <dbReference type="Proteomes" id="UP000541810"/>
    </source>
</evidence>
<evidence type="ECO:0000313" key="10">
    <source>
        <dbReference type="EMBL" id="MBB6431486.1"/>
    </source>
</evidence>
<keyword evidence="1 5" id="KW-0677">Repeat</keyword>
<proteinExistence type="predicted"/>
<dbReference type="EMBL" id="JACHGY010000001">
    <property type="protein sequence ID" value="MBB6431486.1"/>
    <property type="molecule type" value="Genomic_DNA"/>
</dbReference>
<dbReference type="Pfam" id="PF07724">
    <property type="entry name" value="AAA_2"/>
    <property type="match status" value="1"/>
</dbReference>
<dbReference type="GO" id="GO:0006508">
    <property type="term" value="P:proteolysis"/>
    <property type="evidence" value="ECO:0007669"/>
    <property type="project" value="UniProtKB-KW"/>
</dbReference>
<protein>
    <submittedName>
        <fullName evidence="10">ATP-dependent Clp protease ATP-binding subunit ClpC</fullName>
    </submittedName>
</protein>
<keyword evidence="10" id="KW-0378">Hydrolase</keyword>
<dbReference type="GO" id="GO:0008233">
    <property type="term" value="F:peptidase activity"/>
    <property type="evidence" value="ECO:0007669"/>
    <property type="project" value="UniProtKB-KW"/>
</dbReference>
<dbReference type="InterPro" id="IPR019489">
    <property type="entry name" value="Clp_ATPase_C"/>
</dbReference>
<keyword evidence="6" id="KW-0175">Coiled coil</keyword>
<evidence type="ECO:0000259" key="9">
    <source>
        <dbReference type="PROSITE" id="PS51903"/>
    </source>
</evidence>
<keyword evidence="10" id="KW-0645">Protease</keyword>
<dbReference type="InterPro" id="IPR001943">
    <property type="entry name" value="UVR_dom"/>
</dbReference>
<dbReference type="RefSeq" id="WP_184678951.1">
    <property type="nucleotide sequence ID" value="NZ_JACHGY010000001.1"/>
</dbReference>
<dbReference type="Pfam" id="PF02861">
    <property type="entry name" value="Clp_N"/>
    <property type="match status" value="1"/>
</dbReference>
<dbReference type="SMART" id="SM00382">
    <property type="entry name" value="AAA"/>
    <property type="match status" value="2"/>
</dbReference>
<evidence type="ECO:0000256" key="7">
    <source>
        <dbReference type="SAM" id="MobiDB-lite"/>
    </source>
</evidence>
<dbReference type="Gene3D" id="4.10.860.10">
    <property type="entry name" value="UVR domain"/>
    <property type="match status" value="1"/>
</dbReference>
<dbReference type="InterPro" id="IPR041546">
    <property type="entry name" value="ClpA/ClpB_AAA_lid"/>
</dbReference>
<dbReference type="CDD" id="cd00009">
    <property type="entry name" value="AAA"/>
    <property type="match status" value="1"/>
</dbReference>
<keyword evidence="4" id="KW-0143">Chaperone</keyword>
<feature type="compositionally biased region" description="Acidic residues" evidence="7">
    <location>
        <begin position="840"/>
        <end position="852"/>
    </location>
</feature>
<dbReference type="AlphaFoldDB" id="A0A7X0H936"/>
<dbReference type="FunFam" id="3.40.50.300:FF:000010">
    <property type="entry name" value="Chaperone clpB 1, putative"/>
    <property type="match status" value="1"/>
</dbReference>
<evidence type="ECO:0000256" key="4">
    <source>
        <dbReference type="ARBA" id="ARBA00023186"/>
    </source>
</evidence>
<dbReference type="InterPro" id="IPR004176">
    <property type="entry name" value="Clp_R_N"/>
</dbReference>
<dbReference type="GO" id="GO:0005524">
    <property type="term" value="F:ATP binding"/>
    <property type="evidence" value="ECO:0007669"/>
    <property type="project" value="UniProtKB-KW"/>
</dbReference>
<dbReference type="InterPro" id="IPR050130">
    <property type="entry name" value="ClpA_ClpB"/>
</dbReference>
<evidence type="ECO:0000256" key="1">
    <source>
        <dbReference type="ARBA" id="ARBA00022737"/>
    </source>
</evidence>
<dbReference type="SMART" id="SM01086">
    <property type="entry name" value="ClpB_D2-small"/>
    <property type="match status" value="1"/>
</dbReference>
<dbReference type="Gene3D" id="3.40.50.300">
    <property type="entry name" value="P-loop containing nucleotide triphosphate hydrolases"/>
    <property type="match status" value="2"/>
</dbReference>
<dbReference type="InterPro" id="IPR003593">
    <property type="entry name" value="AAA+_ATPase"/>
</dbReference>
<dbReference type="PROSITE" id="PS00870">
    <property type="entry name" value="CLPAB_1"/>
    <property type="match status" value="1"/>
</dbReference>
<keyword evidence="2" id="KW-0547">Nucleotide-binding</keyword>
<dbReference type="Proteomes" id="UP000541810">
    <property type="component" value="Unassembled WGS sequence"/>
</dbReference>
<dbReference type="InterPro" id="IPR003959">
    <property type="entry name" value="ATPase_AAA_core"/>
</dbReference>
<evidence type="ECO:0000256" key="2">
    <source>
        <dbReference type="ARBA" id="ARBA00022741"/>
    </source>
</evidence>
<dbReference type="Pfam" id="PF00004">
    <property type="entry name" value="AAA"/>
    <property type="match status" value="1"/>
</dbReference>
<dbReference type="GO" id="GO:0034605">
    <property type="term" value="P:cellular response to heat"/>
    <property type="evidence" value="ECO:0007669"/>
    <property type="project" value="TreeGrafter"/>
</dbReference>
<dbReference type="PANTHER" id="PTHR11638:SF18">
    <property type="entry name" value="HEAT SHOCK PROTEIN 104"/>
    <property type="match status" value="1"/>
</dbReference>
<dbReference type="Gene3D" id="1.10.8.60">
    <property type="match status" value="2"/>
</dbReference>
<keyword evidence="11" id="KW-1185">Reference proteome</keyword>
<evidence type="ECO:0000256" key="6">
    <source>
        <dbReference type="SAM" id="Coils"/>
    </source>
</evidence>
<feature type="compositionally biased region" description="Basic and acidic residues" evidence="7">
    <location>
        <begin position="820"/>
        <end position="838"/>
    </location>
</feature>
<dbReference type="PRINTS" id="PR00300">
    <property type="entry name" value="CLPPROTEASEA"/>
</dbReference>
<dbReference type="PROSITE" id="PS50151">
    <property type="entry name" value="UVR"/>
    <property type="match status" value="1"/>
</dbReference>
<feature type="coiled-coil region" evidence="6">
    <location>
        <begin position="430"/>
        <end position="483"/>
    </location>
</feature>
<evidence type="ECO:0000259" key="8">
    <source>
        <dbReference type="PROSITE" id="PS50151"/>
    </source>
</evidence>
<name>A0A7X0H936_9BACT</name>
<feature type="region of interest" description="Disordered" evidence="7">
    <location>
        <begin position="820"/>
        <end position="859"/>
    </location>
</feature>
<dbReference type="GO" id="GO:0016887">
    <property type="term" value="F:ATP hydrolysis activity"/>
    <property type="evidence" value="ECO:0007669"/>
    <property type="project" value="InterPro"/>
</dbReference>
<sequence length="859" mass="95835">MFERFTDRARKVMALANQEAQRFNHEYIGTEHILLGLVKEGSGVGANVLKNLDVDLRKVRLEVEKLVKSGPDMVTMGKLPQTPRAKKVIEYAIEEARNLNHNYVGTEHLLLGLLREHEGVAAQVLMNLGLKLDDVREEVLNLLGAGVDPEETTGGEESSGGGSSSSSGKSKGGKSKTPALDSFGRDLTELAREGSLDPVIGRAHEIERLVQILCRRTKNNPVLLGEAGVGKTAIVEGLAQKIIGQDVPEILIDRRIVVLDLAMMVAGTKYRGQFEERIKAVMNEVRRAKNVLLFIDELHTLVGAGGAEGAIDASNVLKPALSRGEIQCVGATTLDEYRKYIEKDGALERRFQTIMVEPPNKEDTVQIIKGIRDKYEAHHRVQITDEAVEAAVEMSDRYISARVQPDKSIDVIDEAGARIRLKSMSKPPNLADIEEQIERLSIEKDEAVKAADYERAAELRDKAESLRREKEQIQRDWRAKSKEIDGVVDEEVIAEVVSKMTGVPLTRLEKEESQRLLQLEDELHKTVVSQDDAVKIVSKAIRVSRAGLRDQRLPVGSFMFVGPSGVGKTLLAKALAEFMFGEQDALIRIDMSEYMEKHNVSRLIGAPPGYVGYEEGGQLTEQIRRRPYSVVLLDEIEKAHPDVFNMLLQVMEEGQLTDSFGRHVDFRNVILILTSNVGADLIKNKAGFGFAKHDEDADYDKIKKTLQSEIERYFRPEFINRLDEIVVFRPLNKEDLHTVVDFELGKVFKRLVERGMELELDDAAKDFLIDKGYNPDFGARPLRRAISKYVEDPLAEGILKEDFHDGQIIKVTREDEKDYLKFVGEDKPAAPEDDKSAEGDNGEEGTDTEEPAEAGAESS</sequence>
<dbReference type="SUPFAM" id="SSF52540">
    <property type="entry name" value="P-loop containing nucleoside triphosphate hydrolases"/>
    <property type="match status" value="2"/>
</dbReference>
<dbReference type="FunFam" id="3.40.50.300:FF:000025">
    <property type="entry name" value="ATP-dependent Clp protease subunit"/>
    <property type="match status" value="1"/>
</dbReference>
<dbReference type="CDD" id="cd19499">
    <property type="entry name" value="RecA-like_ClpB_Hsp104-like"/>
    <property type="match status" value="1"/>
</dbReference>
<evidence type="ECO:0000256" key="5">
    <source>
        <dbReference type="PROSITE-ProRule" id="PRU01251"/>
    </source>
</evidence>
<feature type="domain" description="Clp R" evidence="9">
    <location>
        <begin position="2"/>
        <end position="145"/>
    </location>
</feature>
<accession>A0A7X0H936</accession>
<evidence type="ECO:0000256" key="3">
    <source>
        <dbReference type="ARBA" id="ARBA00022840"/>
    </source>
</evidence>
<dbReference type="PROSITE" id="PS51903">
    <property type="entry name" value="CLP_R"/>
    <property type="match status" value="1"/>
</dbReference>
<reference evidence="10 11" key="1">
    <citation type="submission" date="2020-08" db="EMBL/GenBank/DDBJ databases">
        <title>Genomic Encyclopedia of Type Strains, Phase IV (KMG-IV): sequencing the most valuable type-strain genomes for metagenomic binning, comparative biology and taxonomic classification.</title>
        <authorList>
            <person name="Goeker M."/>
        </authorList>
    </citation>
    <scope>NUCLEOTIDE SEQUENCE [LARGE SCALE GENOMIC DNA]</scope>
    <source>
        <strain evidence="10 11">DSM 103725</strain>
    </source>
</reference>
<dbReference type="GO" id="GO:0005737">
    <property type="term" value="C:cytoplasm"/>
    <property type="evidence" value="ECO:0007669"/>
    <property type="project" value="TreeGrafter"/>
</dbReference>
<feature type="region of interest" description="Disordered" evidence="7">
    <location>
        <begin position="146"/>
        <end position="181"/>
    </location>
</feature>
<dbReference type="Pfam" id="PF10431">
    <property type="entry name" value="ClpB_D2-small"/>
    <property type="match status" value="1"/>
</dbReference>
<dbReference type="InterPro" id="IPR036628">
    <property type="entry name" value="Clp_N_dom_sf"/>
</dbReference>
<dbReference type="InterPro" id="IPR001270">
    <property type="entry name" value="ClpA/B"/>
</dbReference>